<evidence type="ECO:0000313" key="2">
    <source>
        <dbReference type="EMBL" id="QDV83384.1"/>
    </source>
</evidence>
<reference evidence="2 3" key="1">
    <citation type="submission" date="2019-02" db="EMBL/GenBank/DDBJ databases">
        <title>Deep-cultivation of Planctomycetes and their phenomic and genomic characterization uncovers novel biology.</title>
        <authorList>
            <person name="Wiegand S."/>
            <person name="Jogler M."/>
            <person name="Boedeker C."/>
            <person name="Pinto D."/>
            <person name="Vollmers J."/>
            <person name="Rivas-Marin E."/>
            <person name="Kohn T."/>
            <person name="Peeters S.H."/>
            <person name="Heuer A."/>
            <person name="Rast P."/>
            <person name="Oberbeckmann S."/>
            <person name="Bunk B."/>
            <person name="Jeske O."/>
            <person name="Meyerdierks A."/>
            <person name="Storesund J.E."/>
            <person name="Kallscheuer N."/>
            <person name="Luecker S."/>
            <person name="Lage O.M."/>
            <person name="Pohl T."/>
            <person name="Merkel B.J."/>
            <person name="Hornburger P."/>
            <person name="Mueller R.-W."/>
            <person name="Bruemmer F."/>
            <person name="Labrenz M."/>
            <person name="Spormann A.M."/>
            <person name="Op den Camp H."/>
            <person name="Overmann J."/>
            <person name="Amann R."/>
            <person name="Jetten M.S.M."/>
            <person name="Mascher T."/>
            <person name="Medema M.H."/>
            <person name="Devos D.P."/>
            <person name="Kaster A.-K."/>
            <person name="Ovreas L."/>
            <person name="Rohde M."/>
            <person name="Galperin M.Y."/>
            <person name="Jogler C."/>
        </authorList>
    </citation>
    <scope>NUCLEOTIDE SEQUENCE [LARGE SCALE GENOMIC DNA]</scope>
    <source>
        <strain evidence="2 3">TBK1r</strain>
    </source>
</reference>
<sequence length="297" mass="31978">MGMISQTERASGLDRSRGVEAGPQVISGQASTEVHGKPLVVSESRAVSAAVAAFEASHQLRLVIRGTIAVLCVAAVFLFLYFPDHSGVATFPLPMLVIAFALLRFVAKVLHLFIDTASRLAQTASSQTKASRATASHWTVALAASASDYLFKALLAFVLSITVVVGATYEIPLLGIVAALTLLVATLVNRPCRGLFPDASQEERRDRVRRQTRESLACAALESQYVPMASSQRREVRRVDRPAPAPQKAPIQEAAEEEVYIEVDEIDDDEDAFEGSYPDASLTDAAAQLRVIAERVG</sequence>
<protein>
    <recommendedName>
        <fullName evidence="4">Reticulon-like protein</fullName>
    </recommendedName>
</protein>
<dbReference type="EMBL" id="CP036432">
    <property type="protein sequence ID" value="QDV83384.1"/>
    <property type="molecule type" value="Genomic_DNA"/>
</dbReference>
<dbReference type="RefSeq" id="WP_145210158.1">
    <property type="nucleotide sequence ID" value="NZ_CP036432.1"/>
</dbReference>
<accession>A0ABX5XN30</accession>
<feature type="transmembrane region" description="Helical" evidence="1">
    <location>
        <begin position="135"/>
        <end position="165"/>
    </location>
</feature>
<keyword evidence="1" id="KW-0812">Transmembrane</keyword>
<feature type="transmembrane region" description="Helical" evidence="1">
    <location>
        <begin position="62"/>
        <end position="82"/>
    </location>
</feature>
<evidence type="ECO:0008006" key="4">
    <source>
        <dbReference type="Google" id="ProtNLM"/>
    </source>
</evidence>
<gene>
    <name evidence="2" type="ORF">TBK1r_23220</name>
</gene>
<feature type="transmembrane region" description="Helical" evidence="1">
    <location>
        <begin position="94"/>
        <end position="114"/>
    </location>
</feature>
<keyword evidence="1" id="KW-0472">Membrane</keyword>
<keyword evidence="1" id="KW-1133">Transmembrane helix</keyword>
<organism evidence="2 3">
    <name type="scientific">Stieleria magnilauensis</name>
    <dbReference type="NCBI Taxonomy" id="2527963"/>
    <lineage>
        <taxon>Bacteria</taxon>
        <taxon>Pseudomonadati</taxon>
        <taxon>Planctomycetota</taxon>
        <taxon>Planctomycetia</taxon>
        <taxon>Pirellulales</taxon>
        <taxon>Pirellulaceae</taxon>
        <taxon>Stieleria</taxon>
    </lineage>
</organism>
<keyword evidence="3" id="KW-1185">Reference proteome</keyword>
<proteinExistence type="predicted"/>
<evidence type="ECO:0000313" key="3">
    <source>
        <dbReference type="Proteomes" id="UP000318081"/>
    </source>
</evidence>
<name>A0ABX5XN30_9BACT</name>
<dbReference type="Proteomes" id="UP000318081">
    <property type="component" value="Chromosome"/>
</dbReference>
<evidence type="ECO:0000256" key="1">
    <source>
        <dbReference type="SAM" id="Phobius"/>
    </source>
</evidence>